<evidence type="ECO:0000256" key="1">
    <source>
        <dbReference type="SAM" id="MobiDB-lite"/>
    </source>
</evidence>
<dbReference type="EMBL" id="LWDX02025753">
    <property type="protein sequence ID" value="OEL30409.1"/>
    <property type="molecule type" value="Genomic_DNA"/>
</dbReference>
<gene>
    <name evidence="2" type="ORF">BAE44_0008571</name>
</gene>
<dbReference type="Proteomes" id="UP000095767">
    <property type="component" value="Unassembled WGS sequence"/>
</dbReference>
<name>A0A1E5VZ53_9POAL</name>
<reference evidence="2 3" key="1">
    <citation type="submission" date="2016-09" db="EMBL/GenBank/DDBJ databases">
        <title>The draft genome of Dichanthelium oligosanthes: A C3 panicoid grass species.</title>
        <authorList>
            <person name="Studer A.J."/>
            <person name="Schnable J.C."/>
            <person name="Brutnell T.P."/>
        </authorList>
    </citation>
    <scope>NUCLEOTIDE SEQUENCE [LARGE SCALE GENOMIC DNA]</scope>
    <source>
        <strain evidence="3">cv. Kellogg 1175</strain>
        <tissue evidence="2">Leaf</tissue>
    </source>
</reference>
<evidence type="ECO:0000313" key="3">
    <source>
        <dbReference type="Proteomes" id="UP000095767"/>
    </source>
</evidence>
<accession>A0A1E5VZ53</accession>
<evidence type="ECO:0000313" key="2">
    <source>
        <dbReference type="EMBL" id="OEL30409.1"/>
    </source>
</evidence>
<comment type="caution">
    <text evidence="2">The sequence shown here is derived from an EMBL/GenBank/DDBJ whole genome shotgun (WGS) entry which is preliminary data.</text>
</comment>
<feature type="region of interest" description="Disordered" evidence="1">
    <location>
        <begin position="1"/>
        <end position="36"/>
    </location>
</feature>
<protein>
    <submittedName>
        <fullName evidence="2">Uncharacterized protein</fullName>
    </submittedName>
</protein>
<organism evidence="2 3">
    <name type="scientific">Dichanthelium oligosanthes</name>
    <dbReference type="NCBI Taxonomy" id="888268"/>
    <lineage>
        <taxon>Eukaryota</taxon>
        <taxon>Viridiplantae</taxon>
        <taxon>Streptophyta</taxon>
        <taxon>Embryophyta</taxon>
        <taxon>Tracheophyta</taxon>
        <taxon>Spermatophyta</taxon>
        <taxon>Magnoliopsida</taxon>
        <taxon>Liliopsida</taxon>
        <taxon>Poales</taxon>
        <taxon>Poaceae</taxon>
        <taxon>PACMAD clade</taxon>
        <taxon>Panicoideae</taxon>
        <taxon>Panicodae</taxon>
        <taxon>Paniceae</taxon>
        <taxon>Dichantheliinae</taxon>
        <taxon>Dichanthelium</taxon>
    </lineage>
</organism>
<proteinExistence type="predicted"/>
<keyword evidence="3" id="KW-1185">Reference proteome</keyword>
<sequence>MAGAQGRPSLDRGYPRRQPPGQRRCPPPLLPALQTEGPTIRAHVEVGLVGRRCLARYDLSPGDVVIFRPPTEHPVLMVQMLIALPGSWRSRRSGRCGRSPRGTAGWKGTMVAAAGTRDSLAL</sequence>
<dbReference type="AlphaFoldDB" id="A0A1E5VZ53"/>